<gene>
    <name evidence="1" type="ORF">AN403_4222</name>
</gene>
<accession>A0A0P8ZT15</accession>
<dbReference type="AlphaFoldDB" id="A0A0P8ZT15"/>
<evidence type="ECO:0000313" key="2">
    <source>
        <dbReference type="Proteomes" id="UP000050349"/>
    </source>
</evidence>
<name>A0A0P8ZT15_PSEFL</name>
<comment type="caution">
    <text evidence="1">The sequence shown here is derived from an EMBL/GenBank/DDBJ whole genome shotgun (WGS) entry which is preliminary data.</text>
</comment>
<dbReference type="EMBL" id="LJXB01000068">
    <property type="protein sequence ID" value="KPU60416.1"/>
    <property type="molecule type" value="Genomic_DNA"/>
</dbReference>
<proteinExistence type="predicted"/>
<evidence type="ECO:0000313" key="1">
    <source>
        <dbReference type="EMBL" id="KPU60416.1"/>
    </source>
</evidence>
<organism evidence="1 2">
    <name type="scientific">Pseudomonas fluorescens</name>
    <dbReference type="NCBI Taxonomy" id="294"/>
    <lineage>
        <taxon>Bacteria</taxon>
        <taxon>Pseudomonadati</taxon>
        <taxon>Pseudomonadota</taxon>
        <taxon>Gammaproteobacteria</taxon>
        <taxon>Pseudomonadales</taxon>
        <taxon>Pseudomonadaceae</taxon>
        <taxon>Pseudomonas</taxon>
    </lineage>
</organism>
<protein>
    <recommendedName>
        <fullName evidence="3">TniQ protein</fullName>
    </recommendedName>
</protein>
<sequence>MSMIPKFNQSSLPKPYPDEALSSWMYRVRITFPEPEIRALRIMNNHEKQFSPFANSYANFLHGRGKDLDFSFEHPEILEFANTYDLSLEWIKSVFSPASTQIIPIWLRSDYCLQCMEESIADVDFPVYLKSWRLILKPFCQKHGCVLYSADNFLHSSIDFAMSIFEYDSDRLYELECVAERLKKDAEVQALGRMVMNRIDSILSEIKDAITHEKVLSFVMTLLRITLMTASWGNYSSVMKFNVQANKKFEGENGFPMFYQLPYRVTGMARARSFYLIGLLLGWIDEEQAKNAKQRDDFYLVTSARNFWRRVEYKPRVRTLLNLYSTSFLGVSMLVSWEYF</sequence>
<evidence type="ECO:0008006" key="3">
    <source>
        <dbReference type="Google" id="ProtNLM"/>
    </source>
</evidence>
<dbReference type="PATRIC" id="fig|294.162.peg.1882"/>
<reference evidence="1 2" key="1">
    <citation type="submission" date="2015-09" db="EMBL/GenBank/DDBJ databases">
        <authorList>
            <person name="Jackson K.R."/>
            <person name="Lunt B.L."/>
            <person name="Fisher J.N.B."/>
            <person name="Gardner A.V."/>
            <person name="Bailey M.E."/>
            <person name="Deus L.M."/>
            <person name="Earl A.S."/>
            <person name="Gibby P.D."/>
            <person name="Hartmann K.A."/>
            <person name="Liu J.E."/>
            <person name="Manci A.M."/>
            <person name="Nielsen D.A."/>
            <person name="Solomon M.B."/>
            <person name="Breakwell D.P."/>
            <person name="Burnett S.H."/>
            <person name="Grose J.H."/>
        </authorList>
    </citation>
    <scope>NUCLEOTIDE SEQUENCE [LARGE SCALE GENOMIC DNA]</scope>
    <source>
        <strain evidence="1 2">S613</strain>
    </source>
</reference>
<dbReference type="Proteomes" id="UP000050349">
    <property type="component" value="Unassembled WGS sequence"/>
</dbReference>